<accession>A0AAE0SXJ5</accession>
<evidence type="ECO:0000313" key="5">
    <source>
        <dbReference type="Proteomes" id="UP001195483"/>
    </source>
</evidence>
<dbReference type="EMBL" id="JAEAOA010000768">
    <property type="protein sequence ID" value="KAK3600050.1"/>
    <property type="molecule type" value="Genomic_DNA"/>
</dbReference>
<dbReference type="PANTHER" id="PTHR14187">
    <property type="entry name" value="ALPHA KINASE/ELONGATION FACTOR 2 KINASE"/>
    <property type="match status" value="1"/>
</dbReference>
<dbReference type="SUPFAM" id="SSF53067">
    <property type="entry name" value="Actin-like ATPase domain"/>
    <property type="match status" value="2"/>
</dbReference>
<reference evidence="4" key="3">
    <citation type="submission" date="2023-05" db="EMBL/GenBank/DDBJ databases">
        <authorList>
            <person name="Smith C.H."/>
        </authorList>
    </citation>
    <scope>NUCLEOTIDE SEQUENCE</scope>
    <source>
        <strain evidence="4">CHS0354</strain>
        <tissue evidence="4">Mantle</tissue>
    </source>
</reference>
<evidence type="ECO:0000313" key="4">
    <source>
        <dbReference type="EMBL" id="KAK3600050.1"/>
    </source>
</evidence>
<protein>
    <submittedName>
        <fullName evidence="4">Uncharacterized protein</fullName>
    </submittedName>
</protein>
<name>A0AAE0SXJ5_9BIVA</name>
<evidence type="ECO:0000256" key="2">
    <source>
        <dbReference type="ARBA" id="ARBA00022741"/>
    </source>
</evidence>
<keyword evidence="3" id="KW-0067">ATP-binding</keyword>
<reference evidence="4" key="1">
    <citation type="journal article" date="2021" name="Genome Biol. Evol.">
        <title>A High-Quality Reference Genome for a Parasitic Bivalve with Doubly Uniparental Inheritance (Bivalvia: Unionida).</title>
        <authorList>
            <person name="Smith C.H."/>
        </authorList>
    </citation>
    <scope>NUCLEOTIDE SEQUENCE</scope>
    <source>
        <strain evidence="4">CHS0354</strain>
    </source>
</reference>
<keyword evidence="2" id="KW-0547">Nucleotide-binding</keyword>
<dbReference type="Pfam" id="PF00012">
    <property type="entry name" value="HSP70"/>
    <property type="match status" value="1"/>
</dbReference>
<evidence type="ECO:0000256" key="1">
    <source>
        <dbReference type="ARBA" id="ARBA00007381"/>
    </source>
</evidence>
<dbReference type="Proteomes" id="UP001195483">
    <property type="component" value="Unassembled WGS sequence"/>
</dbReference>
<proteinExistence type="inferred from homology"/>
<organism evidence="4 5">
    <name type="scientific">Potamilus streckersoni</name>
    <dbReference type="NCBI Taxonomy" id="2493646"/>
    <lineage>
        <taxon>Eukaryota</taxon>
        <taxon>Metazoa</taxon>
        <taxon>Spiralia</taxon>
        <taxon>Lophotrochozoa</taxon>
        <taxon>Mollusca</taxon>
        <taxon>Bivalvia</taxon>
        <taxon>Autobranchia</taxon>
        <taxon>Heteroconchia</taxon>
        <taxon>Palaeoheterodonta</taxon>
        <taxon>Unionida</taxon>
        <taxon>Unionoidea</taxon>
        <taxon>Unionidae</taxon>
        <taxon>Ambleminae</taxon>
        <taxon>Lampsilini</taxon>
        <taxon>Potamilus</taxon>
    </lineage>
</organism>
<dbReference type="GO" id="GO:0005524">
    <property type="term" value="F:ATP binding"/>
    <property type="evidence" value="ECO:0007669"/>
    <property type="project" value="UniProtKB-KW"/>
</dbReference>
<comment type="similarity">
    <text evidence="1">Belongs to the heat shock protein 70 family.</text>
</comment>
<reference evidence="4" key="2">
    <citation type="journal article" date="2021" name="Genome Biol. Evol.">
        <title>Developing a high-quality reference genome for a parasitic bivalve with doubly uniparental inheritance (Bivalvia: Unionida).</title>
        <authorList>
            <person name="Smith C.H."/>
        </authorList>
    </citation>
    <scope>NUCLEOTIDE SEQUENCE</scope>
    <source>
        <strain evidence="4">CHS0354</strain>
        <tissue evidence="4">Mantle</tissue>
    </source>
</reference>
<dbReference type="CDD" id="cd10229">
    <property type="entry name" value="ASKHA_NBD_HSP70_HSPA12"/>
    <property type="match status" value="1"/>
</dbReference>
<dbReference type="InterPro" id="IPR043129">
    <property type="entry name" value="ATPase_NBD"/>
</dbReference>
<dbReference type="GO" id="GO:0140662">
    <property type="term" value="F:ATP-dependent protein folding chaperone"/>
    <property type="evidence" value="ECO:0007669"/>
    <property type="project" value="InterPro"/>
</dbReference>
<dbReference type="InterPro" id="IPR013126">
    <property type="entry name" value="Hsp_70_fam"/>
</dbReference>
<sequence length="616" mass="68874">MRGTTIYPKGATGKLSHISTQTDVIGQVTSLYCNSVMASNTKLLVAAIDFGTTYSGWAFSFKHEYDSDPTKISGKYYYGGPLASMKAPTTVLIQPDGTTFDSFGYEAEDKYIELASKGEHANWFYFRRFKMMLHEKIGLTRVIKLEDETQKQLSAKTVFSLAIRYLKDEMLKTSRDRLTREQLREDEISWVLTVPAIWNDPAKQFMREAAVEAGIKNENLHIALEPETASIFCRLLPVEQMVEGSDIKCFQAGSKYMVLDAGGGTVDITVHEVMSEGKLKELHKASGGAWGGTQVDEAYKQFIISLVGNPVFQRFCKESKEDQVDIFRDFEIKKRGIAPDKDADVTIRLPTTLKDIFEDETGEDLRKVIKQARYASVVTLVGDKLRVKASVMKSFFSNAIHSITSHMKELLNDNRVRGISSILMVGGFSESKMLYHAIKSSFPNIRVIVPRDAGLVVLQGAVVFGHSPSSIAQRVCKYTYGLHTYLPFDEKIHDIQKRKVFDGVPYCDEVFHKHVEMGQSVSLNQITKPISYTPMEESDNSIGINIYASSKKSPMYVTENGCVKLGVVEVCILDRSVPLKDRNVLVTMEFGGTEIKVTAIEEKTGKSTIVEVSFLG</sequence>
<keyword evidence="5" id="KW-1185">Reference proteome</keyword>
<gene>
    <name evidence="4" type="ORF">CHS0354_012741</name>
</gene>
<dbReference type="Gene3D" id="3.30.420.40">
    <property type="match status" value="1"/>
</dbReference>
<evidence type="ECO:0000256" key="3">
    <source>
        <dbReference type="ARBA" id="ARBA00022840"/>
    </source>
</evidence>
<dbReference type="AlphaFoldDB" id="A0AAE0SXJ5"/>
<comment type="caution">
    <text evidence="4">The sequence shown here is derived from an EMBL/GenBank/DDBJ whole genome shotgun (WGS) entry which is preliminary data.</text>
</comment>
<dbReference type="PANTHER" id="PTHR14187:SF5">
    <property type="entry name" value="HEAT SHOCK 70 KDA PROTEIN 12A"/>
    <property type="match status" value="1"/>
</dbReference>